<sequence length="89" mass="9735">MRNPHLVALIVLAAIVLYAGRIVLLAIGSALYVYLWPGLIAQKKGRPDAREYFLACALGGWLVIPWLIALGYALAAPKLDREMPALPRP</sequence>
<keyword evidence="1" id="KW-1133">Transmembrane helix</keyword>
<feature type="transmembrane region" description="Helical" evidence="1">
    <location>
        <begin position="7"/>
        <end position="32"/>
    </location>
</feature>
<keyword evidence="1" id="KW-0812">Transmembrane</keyword>
<evidence type="ECO:0000256" key="1">
    <source>
        <dbReference type="SAM" id="Phobius"/>
    </source>
</evidence>
<dbReference type="EMBL" id="JBHRVV010000001">
    <property type="protein sequence ID" value="MFC3458440.1"/>
    <property type="molecule type" value="Genomic_DNA"/>
</dbReference>
<gene>
    <name evidence="2" type="ORF">ACFOPH_09300</name>
</gene>
<name>A0ABV7PJX6_9BURK</name>
<feature type="transmembrane region" description="Helical" evidence="1">
    <location>
        <begin position="52"/>
        <end position="75"/>
    </location>
</feature>
<accession>A0ABV7PJX6</accession>
<keyword evidence="1" id="KW-0472">Membrane</keyword>
<protein>
    <submittedName>
        <fullName evidence="2">Superinfection immunity protein</fullName>
    </submittedName>
</protein>
<reference evidence="3" key="1">
    <citation type="journal article" date="2019" name="Int. J. Syst. Evol. Microbiol.">
        <title>The Global Catalogue of Microorganisms (GCM) 10K type strain sequencing project: providing services to taxonomists for standard genome sequencing and annotation.</title>
        <authorList>
            <consortium name="The Broad Institute Genomics Platform"/>
            <consortium name="The Broad Institute Genome Sequencing Center for Infectious Disease"/>
            <person name="Wu L."/>
            <person name="Ma J."/>
        </authorList>
    </citation>
    <scope>NUCLEOTIDE SEQUENCE [LARGE SCALE GENOMIC DNA]</scope>
    <source>
        <strain evidence="3">CCM 7480</strain>
    </source>
</reference>
<evidence type="ECO:0000313" key="2">
    <source>
        <dbReference type="EMBL" id="MFC3458440.1"/>
    </source>
</evidence>
<proteinExistence type="predicted"/>
<organism evidence="2 3">
    <name type="scientific">Massilia haematophila</name>
    <dbReference type="NCBI Taxonomy" id="457923"/>
    <lineage>
        <taxon>Bacteria</taxon>
        <taxon>Pseudomonadati</taxon>
        <taxon>Pseudomonadota</taxon>
        <taxon>Betaproteobacteria</taxon>
        <taxon>Burkholderiales</taxon>
        <taxon>Oxalobacteraceae</taxon>
        <taxon>Telluria group</taxon>
        <taxon>Massilia</taxon>
    </lineage>
</organism>
<dbReference type="RefSeq" id="WP_312547287.1">
    <property type="nucleotide sequence ID" value="NZ_JBHRVV010000001.1"/>
</dbReference>
<evidence type="ECO:0000313" key="3">
    <source>
        <dbReference type="Proteomes" id="UP001595665"/>
    </source>
</evidence>
<keyword evidence="3" id="KW-1185">Reference proteome</keyword>
<dbReference type="InterPro" id="IPR016410">
    <property type="entry name" value="Phage_imm"/>
</dbReference>
<comment type="caution">
    <text evidence="2">The sequence shown here is derived from an EMBL/GenBank/DDBJ whole genome shotgun (WGS) entry which is preliminary data.</text>
</comment>
<dbReference type="Pfam" id="PF14373">
    <property type="entry name" value="Imm_superinfect"/>
    <property type="match status" value="1"/>
</dbReference>
<dbReference type="Proteomes" id="UP001595665">
    <property type="component" value="Unassembled WGS sequence"/>
</dbReference>